<dbReference type="PANTHER" id="PTHR42721:SF3">
    <property type="entry name" value="BETA-D-XYLOSIDASE 5-RELATED"/>
    <property type="match status" value="1"/>
</dbReference>
<dbReference type="GO" id="GO:0045493">
    <property type="term" value="P:xylan catabolic process"/>
    <property type="evidence" value="ECO:0007669"/>
    <property type="project" value="InterPro"/>
</dbReference>
<evidence type="ECO:0000256" key="2">
    <source>
        <dbReference type="ARBA" id="ARBA00022801"/>
    </source>
</evidence>
<name>A0AAJ1ETM9_MEDGN</name>
<dbReference type="RefSeq" id="WP_226973722.1">
    <property type="nucleotide sequence ID" value="NZ_JAJBNC010000645.1"/>
</dbReference>
<dbReference type="Pfam" id="PF01915">
    <property type="entry name" value="Glyco_hydro_3_C"/>
    <property type="match status" value="1"/>
</dbReference>
<feature type="domain" description="Glycoside hydrolase family 3 C-terminal" evidence="3">
    <location>
        <begin position="1"/>
        <end position="68"/>
    </location>
</feature>
<dbReference type="InterPro" id="IPR002772">
    <property type="entry name" value="Glyco_hydro_3_C"/>
</dbReference>
<dbReference type="Gene3D" id="3.40.50.1700">
    <property type="entry name" value="Glycoside hydrolase family 3 C-terminal domain"/>
    <property type="match status" value="1"/>
</dbReference>
<organism evidence="4 5">
    <name type="scientific">Mediterraneibacter gnavus</name>
    <name type="common">Ruminococcus gnavus</name>
    <dbReference type="NCBI Taxonomy" id="33038"/>
    <lineage>
        <taxon>Bacteria</taxon>
        <taxon>Bacillati</taxon>
        <taxon>Bacillota</taxon>
        <taxon>Clostridia</taxon>
        <taxon>Lachnospirales</taxon>
        <taxon>Lachnospiraceae</taxon>
        <taxon>Mediterraneibacter</taxon>
    </lineage>
</organism>
<feature type="non-terminal residue" evidence="4">
    <location>
        <position position="1"/>
    </location>
</feature>
<dbReference type="InterPro" id="IPR044993">
    <property type="entry name" value="BXL"/>
</dbReference>
<comment type="similarity">
    <text evidence="1">Belongs to the glycosyl hydrolase 3 family.</text>
</comment>
<sequence>AGKKVIFVNFSGSPIAMEPETKYCQAILQAWYPGQSGGKAAAEVLFGDYNPAGRLPVTFYRNITQLPDF</sequence>
<feature type="non-terminal residue" evidence="4">
    <location>
        <position position="69"/>
    </location>
</feature>
<dbReference type="PANTHER" id="PTHR42721">
    <property type="entry name" value="SUGAR HYDROLASE-RELATED"/>
    <property type="match status" value="1"/>
</dbReference>
<dbReference type="GO" id="GO:0046556">
    <property type="term" value="F:alpha-L-arabinofuranosidase activity"/>
    <property type="evidence" value="ECO:0007669"/>
    <property type="project" value="TreeGrafter"/>
</dbReference>
<keyword evidence="2 4" id="KW-0378">Hydrolase</keyword>
<accession>A0AAJ1ETM9</accession>
<dbReference type="GO" id="GO:0031222">
    <property type="term" value="P:arabinan catabolic process"/>
    <property type="evidence" value="ECO:0007669"/>
    <property type="project" value="TreeGrafter"/>
</dbReference>
<evidence type="ECO:0000259" key="3">
    <source>
        <dbReference type="Pfam" id="PF01915"/>
    </source>
</evidence>
<evidence type="ECO:0000256" key="1">
    <source>
        <dbReference type="ARBA" id="ARBA00005336"/>
    </source>
</evidence>
<dbReference type="Proteomes" id="UP001297422">
    <property type="component" value="Unassembled WGS sequence"/>
</dbReference>
<reference evidence="4" key="1">
    <citation type="submission" date="2021-10" db="EMBL/GenBank/DDBJ databases">
        <title>Collection of gut derived symbiotic bacterial strains cultured from healthy donors.</title>
        <authorList>
            <person name="Lin H."/>
            <person name="Littmann E."/>
            <person name="Claire K."/>
            <person name="Pamer E."/>
        </authorList>
    </citation>
    <scope>NUCLEOTIDE SEQUENCE</scope>
    <source>
        <strain evidence="4">MSK.23.4</strain>
    </source>
</reference>
<evidence type="ECO:0000313" key="5">
    <source>
        <dbReference type="Proteomes" id="UP001297422"/>
    </source>
</evidence>
<proteinExistence type="inferred from homology"/>
<dbReference type="AlphaFoldDB" id="A0AAJ1ETM9"/>
<evidence type="ECO:0000313" key="4">
    <source>
        <dbReference type="EMBL" id="MCB5496308.1"/>
    </source>
</evidence>
<dbReference type="GO" id="GO:0009044">
    <property type="term" value="F:xylan 1,4-beta-xylosidase activity"/>
    <property type="evidence" value="ECO:0007669"/>
    <property type="project" value="InterPro"/>
</dbReference>
<dbReference type="EMBL" id="JAJBNC010000645">
    <property type="protein sequence ID" value="MCB5496308.1"/>
    <property type="molecule type" value="Genomic_DNA"/>
</dbReference>
<protein>
    <submittedName>
        <fullName evidence="4">Glycoside hydrolase family 3 C-terminal domain-containing protein</fullName>
    </submittedName>
</protein>
<comment type="caution">
    <text evidence="4">The sequence shown here is derived from an EMBL/GenBank/DDBJ whole genome shotgun (WGS) entry which is preliminary data.</text>
</comment>
<gene>
    <name evidence="4" type="ORF">LIQ10_21760</name>
</gene>
<dbReference type="SUPFAM" id="SSF52279">
    <property type="entry name" value="Beta-D-glucan exohydrolase, C-terminal domain"/>
    <property type="match status" value="1"/>
</dbReference>
<dbReference type="InterPro" id="IPR036881">
    <property type="entry name" value="Glyco_hydro_3_C_sf"/>
</dbReference>